<evidence type="ECO:0000313" key="1">
    <source>
        <dbReference type="EMBL" id="KAG0444029.1"/>
    </source>
</evidence>
<reference evidence="1 2" key="1">
    <citation type="journal article" date="2020" name="Cell">
        <title>Large-Scale Comparative Analyses of Tick Genomes Elucidate Their Genetic Diversity and Vector Capacities.</title>
        <authorList>
            <consortium name="Tick Genome and Microbiome Consortium (TIGMIC)"/>
            <person name="Jia N."/>
            <person name="Wang J."/>
            <person name="Shi W."/>
            <person name="Du L."/>
            <person name="Sun Y."/>
            <person name="Zhan W."/>
            <person name="Jiang J.F."/>
            <person name="Wang Q."/>
            <person name="Zhang B."/>
            <person name="Ji P."/>
            <person name="Bell-Sakyi L."/>
            <person name="Cui X.M."/>
            <person name="Yuan T.T."/>
            <person name="Jiang B.G."/>
            <person name="Yang W.F."/>
            <person name="Lam T.T."/>
            <person name="Chang Q.C."/>
            <person name="Ding S.J."/>
            <person name="Wang X.J."/>
            <person name="Zhu J.G."/>
            <person name="Ruan X.D."/>
            <person name="Zhao L."/>
            <person name="Wei J.T."/>
            <person name="Ye R.Z."/>
            <person name="Que T.C."/>
            <person name="Du C.H."/>
            <person name="Zhou Y.H."/>
            <person name="Cheng J.X."/>
            <person name="Dai P.F."/>
            <person name="Guo W.B."/>
            <person name="Han X.H."/>
            <person name="Huang E.J."/>
            <person name="Li L.F."/>
            <person name="Wei W."/>
            <person name="Gao Y.C."/>
            <person name="Liu J.Z."/>
            <person name="Shao H.Z."/>
            <person name="Wang X."/>
            <person name="Wang C.C."/>
            <person name="Yang T.C."/>
            <person name="Huo Q.B."/>
            <person name="Li W."/>
            <person name="Chen H.Y."/>
            <person name="Chen S.E."/>
            <person name="Zhou L.G."/>
            <person name="Ni X.B."/>
            <person name="Tian J.H."/>
            <person name="Sheng Y."/>
            <person name="Liu T."/>
            <person name="Pan Y.S."/>
            <person name="Xia L.Y."/>
            <person name="Li J."/>
            <person name="Zhao F."/>
            <person name="Cao W.C."/>
        </authorList>
    </citation>
    <scope>NUCLEOTIDE SEQUENCE [LARGE SCALE GENOMIC DNA]</scope>
    <source>
        <strain evidence="1">Iper-2018</strain>
    </source>
</reference>
<organism evidence="1 2">
    <name type="scientific">Ixodes persulcatus</name>
    <name type="common">Taiga tick</name>
    <dbReference type="NCBI Taxonomy" id="34615"/>
    <lineage>
        <taxon>Eukaryota</taxon>
        <taxon>Metazoa</taxon>
        <taxon>Ecdysozoa</taxon>
        <taxon>Arthropoda</taxon>
        <taxon>Chelicerata</taxon>
        <taxon>Arachnida</taxon>
        <taxon>Acari</taxon>
        <taxon>Parasitiformes</taxon>
        <taxon>Ixodida</taxon>
        <taxon>Ixodoidea</taxon>
        <taxon>Ixodidae</taxon>
        <taxon>Ixodinae</taxon>
        <taxon>Ixodes</taxon>
    </lineage>
</organism>
<evidence type="ECO:0000313" key="2">
    <source>
        <dbReference type="Proteomes" id="UP000805193"/>
    </source>
</evidence>
<accession>A0AC60QWM6</accession>
<gene>
    <name evidence="1" type="ORF">HPB47_014264</name>
</gene>
<dbReference type="EMBL" id="JABSTQ010002605">
    <property type="protein sequence ID" value="KAG0444029.1"/>
    <property type="molecule type" value="Genomic_DNA"/>
</dbReference>
<protein>
    <submittedName>
        <fullName evidence="1">Uncharacterized protein</fullName>
    </submittedName>
</protein>
<name>A0AC60QWM6_IXOPE</name>
<proteinExistence type="predicted"/>
<sequence>MNEYTALNGRKGASLLTEGVKIILLQFAGGYLVILRVTPVLKQTQAPSFQGGISNVIVSLIFILGHCFNDKGK</sequence>
<dbReference type="Proteomes" id="UP000805193">
    <property type="component" value="Unassembled WGS sequence"/>
</dbReference>
<comment type="caution">
    <text evidence="1">The sequence shown here is derived from an EMBL/GenBank/DDBJ whole genome shotgun (WGS) entry which is preliminary data.</text>
</comment>
<keyword evidence="2" id="KW-1185">Reference proteome</keyword>